<dbReference type="EMBL" id="JXAL01000005">
    <property type="protein sequence ID" value="KIL36752.1"/>
    <property type="molecule type" value="Genomic_DNA"/>
</dbReference>
<sequence>MKRLNTTGGQTSSESSSLENRFNAYIISKQLIRLSVNKGRGIKLNIPCRLLNYDADLELLSVYHVDEKQVYTFNLTEIDDLVE</sequence>
<gene>
    <name evidence="1" type="ORF">SD71_05715</name>
</gene>
<proteinExistence type="predicted"/>
<protein>
    <submittedName>
        <fullName evidence="1">Uncharacterized protein</fullName>
    </submittedName>
</protein>
<dbReference type="Proteomes" id="UP000054526">
    <property type="component" value="Unassembled WGS sequence"/>
</dbReference>
<evidence type="ECO:0000313" key="2">
    <source>
        <dbReference type="Proteomes" id="UP000054526"/>
    </source>
</evidence>
<keyword evidence="2" id="KW-1185">Reference proteome</keyword>
<accession>A0ABR5A6V3</accession>
<reference evidence="1 2" key="1">
    <citation type="submission" date="2014-12" db="EMBL/GenBank/DDBJ databases">
        <title>Draft genome sequence of Cohnella kolymensis strain B-2846.</title>
        <authorList>
            <person name="Karlyshev A.V."/>
            <person name="Kudryashova E.B."/>
        </authorList>
    </citation>
    <scope>NUCLEOTIDE SEQUENCE [LARGE SCALE GENOMIC DNA]</scope>
    <source>
        <strain evidence="1 2">VKM B-2846</strain>
    </source>
</reference>
<evidence type="ECO:0000313" key="1">
    <source>
        <dbReference type="EMBL" id="KIL36752.1"/>
    </source>
</evidence>
<comment type="caution">
    <text evidence="1">The sequence shown here is derived from an EMBL/GenBank/DDBJ whole genome shotgun (WGS) entry which is preliminary data.</text>
</comment>
<organism evidence="1 2">
    <name type="scientific">Cohnella kolymensis</name>
    <dbReference type="NCBI Taxonomy" id="1590652"/>
    <lineage>
        <taxon>Bacteria</taxon>
        <taxon>Bacillati</taxon>
        <taxon>Bacillota</taxon>
        <taxon>Bacilli</taxon>
        <taxon>Bacillales</taxon>
        <taxon>Paenibacillaceae</taxon>
        <taxon>Cohnella</taxon>
    </lineage>
</organism>
<dbReference type="RefSeq" id="WP_041060868.1">
    <property type="nucleotide sequence ID" value="NZ_JXAL01000005.1"/>
</dbReference>
<name>A0ABR5A6V3_9BACL</name>